<feature type="domain" description="Clp R" evidence="2">
    <location>
        <begin position="2"/>
        <end position="181"/>
    </location>
</feature>
<keyword evidence="1" id="KW-0677">Repeat</keyword>
<organism evidence="3 4">
    <name type="scientific">Cellulomonas hominis</name>
    <dbReference type="NCBI Taxonomy" id="156981"/>
    <lineage>
        <taxon>Bacteria</taxon>
        <taxon>Bacillati</taxon>
        <taxon>Actinomycetota</taxon>
        <taxon>Actinomycetes</taxon>
        <taxon>Micrococcales</taxon>
        <taxon>Cellulomonadaceae</taxon>
        <taxon>Cellulomonas</taxon>
    </lineage>
</organism>
<name>A0A7Z8K013_9CELL</name>
<gene>
    <name evidence="3" type="ORF">FA014_13745</name>
</gene>
<dbReference type="Gene3D" id="1.10.1780.10">
    <property type="entry name" value="Clp, N-terminal domain"/>
    <property type="match status" value="2"/>
</dbReference>
<accession>A0A7Z8K013</accession>
<dbReference type="PROSITE" id="PS51903">
    <property type="entry name" value="CLP_R"/>
    <property type="match status" value="1"/>
</dbReference>
<evidence type="ECO:0000313" key="3">
    <source>
        <dbReference type="EMBL" id="TKR22950.1"/>
    </source>
</evidence>
<dbReference type="RefSeq" id="WP_154730230.1">
    <property type="nucleotide sequence ID" value="NZ_SZYE01000123.1"/>
</dbReference>
<dbReference type="SUPFAM" id="SSF81923">
    <property type="entry name" value="Double Clp-N motif"/>
    <property type="match status" value="1"/>
</dbReference>
<evidence type="ECO:0000259" key="2">
    <source>
        <dbReference type="PROSITE" id="PS51903"/>
    </source>
</evidence>
<dbReference type="Proteomes" id="UP000308121">
    <property type="component" value="Unassembled WGS sequence"/>
</dbReference>
<evidence type="ECO:0000313" key="4">
    <source>
        <dbReference type="Proteomes" id="UP000308121"/>
    </source>
</evidence>
<protein>
    <recommendedName>
        <fullName evidence="2">Clp R domain-containing protein</fullName>
    </recommendedName>
</protein>
<proteinExistence type="predicted"/>
<comment type="caution">
    <text evidence="3">The sequence shown here is derived from an EMBL/GenBank/DDBJ whole genome shotgun (WGS) entry which is preliminary data.</text>
</comment>
<evidence type="ECO:0000256" key="1">
    <source>
        <dbReference type="PROSITE-ProRule" id="PRU01251"/>
    </source>
</evidence>
<dbReference type="AlphaFoldDB" id="A0A7Z8K013"/>
<dbReference type="EMBL" id="SZYE01000123">
    <property type="protein sequence ID" value="TKR22950.1"/>
    <property type="molecule type" value="Genomic_DNA"/>
</dbReference>
<dbReference type="Pfam" id="PF02861">
    <property type="entry name" value="Clp_N"/>
    <property type="match status" value="2"/>
</dbReference>
<dbReference type="OrthoDB" id="3628183at2"/>
<reference evidence="3 4" key="1">
    <citation type="submission" date="2019-05" db="EMBL/GenBank/DDBJ databases">
        <title>Genome sequence of Cellulomonas hominis strain CS1.</title>
        <authorList>
            <person name="Belmont J."/>
            <person name="Maclea K.S."/>
        </authorList>
    </citation>
    <scope>NUCLEOTIDE SEQUENCE [LARGE SCALE GENOMIC DNA]</scope>
    <source>
        <strain evidence="3 4">CS1</strain>
    </source>
</reference>
<dbReference type="InterPro" id="IPR036628">
    <property type="entry name" value="Clp_N_dom_sf"/>
</dbReference>
<sequence>MFERFTTGARAAVVQAQEVARDLGDTRITPAHLVVAVASVGDPAATALAAHGADRAALLDRFDGDGLDPAALAALGIDLDAVRRRADTVFGAGALDRADRARRPTPGGRRAPGHVPFTRDAKKTLEVALREAIRLGHRRIEAGHVLLAVVRLSDTDGYALLRRAGVDTAALAADVTARLGDTAAA</sequence>
<dbReference type="InterPro" id="IPR004176">
    <property type="entry name" value="Clp_R_N"/>
</dbReference>